<dbReference type="GO" id="GO:0016514">
    <property type="term" value="C:SWI/SNF complex"/>
    <property type="evidence" value="ECO:0007669"/>
    <property type="project" value="TreeGrafter"/>
</dbReference>
<keyword evidence="6" id="KW-0804">Transcription</keyword>
<keyword evidence="2" id="KW-0677">Repeat</keyword>
<evidence type="ECO:0000313" key="14">
    <source>
        <dbReference type="EMBL" id="VDK55467.1"/>
    </source>
</evidence>
<dbReference type="PROSITE" id="PS00028">
    <property type="entry name" value="ZINC_FINGER_C2H2_1"/>
    <property type="match status" value="1"/>
</dbReference>
<dbReference type="InterPro" id="IPR009071">
    <property type="entry name" value="HMG_box_dom"/>
</dbReference>
<feature type="DNA-binding region" description="HMG box" evidence="9">
    <location>
        <begin position="517"/>
        <end position="588"/>
    </location>
</feature>
<feature type="domain" description="HMG box" evidence="11">
    <location>
        <begin position="517"/>
        <end position="588"/>
    </location>
</feature>
<dbReference type="PROSITE" id="PS50118">
    <property type="entry name" value="HMG_BOX_2"/>
    <property type="match status" value="1"/>
</dbReference>
<keyword evidence="8" id="KW-0479">Metal-binding</keyword>
<evidence type="ECO:0000256" key="10">
    <source>
        <dbReference type="SAM" id="MobiDB-lite"/>
    </source>
</evidence>
<keyword evidence="8" id="KW-0862">Zinc</keyword>
<dbReference type="GO" id="GO:0003677">
    <property type="term" value="F:DNA binding"/>
    <property type="evidence" value="ECO:0007669"/>
    <property type="project" value="UniProtKB-UniRule"/>
</dbReference>
<dbReference type="Gene3D" id="1.20.920.10">
    <property type="entry name" value="Bromodomain-like"/>
    <property type="match status" value="1"/>
</dbReference>
<gene>
    <name evidence="14" type="ORF">ASIM_LOCUS15540</name>
</gene>
<dbReference type="SUPFAM" id="SSF47095">
    <property type="entry name" value="HMG-box"/>
    <property type="match status" value="1"/>
</dbReference>
<dbReference type="InterPro" id="IPR036910">
    <property type="entry name" value="HMG_box_dom_sf"/>
</dbReference>
<reference evidence="14 15" key="2">
    <citation type="submission" date="2018-11" db="EMBL/GenBank/DDBJ databases">
        <authorList>
            <consortium name="Pathogen Informatics"/>
        </authorList>
    </citation>
    <scope>NUCLEOTIDE SEQUENCE [LARGE SCALE GENOMIC DNA]</scope>
</reference>
<evidence type="ECO:0000256" key="4">
    <source>
        <dbReference type="ARBA" id="ARBA00023015"/>
    </source>
</evidence>
<feature type="domain" description="BAH" evidence="13">
    <location>
        <begin position="289"/>
        <end position="407"/>
    </location>
</feature>
<dbReference type="GO" id="GO:0008270">
    <property type="term" value="F:zinc ion binding"/>
    <property type="evidence" value="ECO:0007669"/>
    <property type="project" value="UniProtKB-KW"/>
</dbReference>
<dbReference type="SMART" id="SM00355">
    <property type="entry name" value="ZnF_C2H2"/>
    <property type="match status" value="2"/>
</dbReference>
<dbReference type="OrthoDB" id="10009055at2759"/>
<dbReference type="InterPro" id="IPR001025">
    <property type="entry name" value="BAH_dom"/>
</dbReference>
<feature type="domain" description="BAH" evidence="13">
    <location>
        <begin position="137"/>
        <end position="297"/>
    </location>
</feature>
<dbReference type="InterPro" id="IPR043151">
    <property type="entry name" value="BAH_sf"/>
</dbReference>
<keyword evidence="5" id="KW-0103">Bromodomain</keyword>
<evidence type="ECO:0000256" key="6">
    <source>
        <dbReference type="ARBA" id="ARBA00023163"/>
    </source>
</evidence>
<evidence type="ECO:0000259" key="12">
    <source>
        <dbReference type="PROSITE" id="PS50157"/>
    </source>
</evidence>
<dbReference type="InterPro" id="IPR013087">
    <property type="entry name" value="Znf_C2H2_type"/>
</dbReference>
<keyword evidence="15" id="KW-1185">Reference proteome</keyword>
<dbReference type="Pfam" id="PF01426">
    <property type="entry name" value="BAH"/>
    <property type="match status" value="1"/>
</dbReference>
<protein>
    <submittedName>
        <fullName evidence="16">Protein polybromo-1 (inferred by orthology to a human protein)</fullName>
    </submittedName>
</protein>
<dbReference type="PROSITE" id="PS50157">
    <property type="entry name" value="ZINC_FINGER_C2H2_2"/>
    <property type="match status" value="1"/>
</dbReference>
<dbReference type="WBParaSite" id="ASIM_0001613301-mRNA-1">
    <property type="protein sequence ID" value="ASIM_0001613301-mRNA-1"/>
    <property type="gene ID" value="ASIM_0001613301"/>
</dbReference>
<evidence type="ECO:0000256" key="9">
    <source>
        <dbReference type="PROSITE-ProRule" id="PRU00267"/>
    </source>
</evidence>
<feature type="domain" description="C2H2-type" evidence="12">
    <location>
        <begin position="598"/>
        <end position="626"/>
    </location>
</feature>
<dbReference type="Gene3D" id="2.30.30.490">
    <property type="match status" value="2"/>
</dbReference>
<reference evidence="16" key="1">
    <citation type="submission" date="2017-02" db="UniProtKB">
        <authorList>
            <consortium name="WormBaseParasite"/>
        </authorList>
    </citation>
    <scope>IDENTIFICATION</scope>
</reference>
<dbReference type="SMART" id="SM00398">
    <property type="entry name" value="HMG"/>
    <property type="match status" value="1"/>
</dbReference>
<evidence type="ECO:0000256" key="8">
    <source>
        <dbReference type="PROSITE-ProRule" id="PRU00042"/>
    </source>
</evidence>
<keyword evidence="3" id="KW-0156">Chromatin regulator</keyword>
<organism evidence="16">
    <name type="scientific">Anisakis simplex</name>
    <name type="common">Herring worm</name>
    <dbReference type="NCBI Taxonomy" id="6269"/>
    <lineage>
        <taxon>Eukaryota</taxon>
        <taxon>Metazoa</taxon>
        <taxon>Ecdysozoa</taxon>
        <taxon>Nematoda</taxon>
        <taxon>Chromadorea</taxon>
        <taxon>Rhabditida</taxon>
        <taxon>Spirurina</taxon>
        <taxon>Ascaridomorpha</taxon>
        <taxon>Ascaridoidea</taxon>
        <taxon>Anisakidae</taxon>
        <taxon>Anisakis</taxon>
        <taxon>Anisakis simplex complex</taxon>
    </lineage>
</organism>
<dbReference type="InterPro" id="IPR036236">
    <property type="entry name" value="Znf_C2H2_sf"/>
</dbReference>
<keyword evidence="7 9" id="KW-0539">Nucleus</keyword>
<accession>A0A0M3K592</accession>
<dbReference type="EMBL" id="UYRR01032397">
    <property type="protein sequence ID" value="VDK55467.1"/>
    <property type="molecule type" value="Genomic_DNA"/>
</dbReference>
<dbReference type="GO" id="GO:0034464">
    <property type="term" value="C:BBSome"/>
    <property type="evidence" value="ECO:0007669"/>
    <property type="project" value="InterPro"/>
</dbReference>
<evidence type="ECO:0000259" key="13">
    <source>
        <dbReference type="PROSITE" id="PS51038"/>
    </source>
</evidence>
<comment type="subcellular location">
    <subcellularLocation>
        <location evidence="1">Nucleus</location>
    </subcellularLocation>
</comment>
<sequence>MMRRKGINEEQIPFSLDDIRINIDKGRYRRLDRFQDDLFALFDASRENSRSDSQIFEDSVELQMYYIKIRDELTRNTLISSARLFTEKRLLYAVDELRKKKIPVEVHSDMIDNQHQVDIGTSAEGDVELERIGQGGLVYRKNDYAYIISSNDSDSDNDVKRRHIMRIERIYKDDEGHCFIRGIWCYRPEETFHLATRKFIENGFDDKDVYVCESRYMGKQLHFKKMKLSQHSTTSSSTENDRLKKLPAVLQKHRVEVCVGTNNSNSLMNSDNKNDENITYYEQLEYNGDWYQLGDFVYVYNPVKNSIWILRIDKMWRVHSDDCYFSGPYFAKPTEIEHEPTRMFYKNELFAIEQPDITLPMLNIQKHCSVLLLKDYQKLRLTEVDEKDVYVVEYKVSGSEPANNKSSLSRSELNTNEVTDASAIAEDSMSESSAKKLKSLKVYHLSSEVLENEIYLFKTPITMEKEMSPLLMHTDTSSVPIEPLDDMDETASESLDGLEHTPGKELVSWLNAQPKISSRSKSGYILFSAEIRKRIMQENPEAGFGEVSKIVGIEWKKLSDEHKKQYETRAEYIANERAKQEAKQPTHLRLHPGQIRVFMCKWQACDFQFDHPDALYEHIKNAHTSKIVVGENQYVCLWTSCLKYRKEGKPFPSLPRLHRHIKEKHLTTAAKSIYPSQRSKNYYTNQQSSNTNNNNNDGTCSSTQQQSTSSSLNFNNNCSNVTNNNNNNPSTTTTYLTVPQSQLQPGTYTINTSHTPVSGFVTQAVIASGSQIVTNGYMNGNVSSAASTSNTNNNGSTLTAYIATTTPHAIVHTPNNSHAYHPYHQVRQVVSNQQPITLASSSSPLPTTTTSTINQQYTAVSIQPINTYQQQPIADPGRTIIQTAKEPVFVAPFNNVHIKRVMHSEAYLKYIESLSNAQQRHISKWNRSISANQYNTQSAQKSLPSNWLKDAKDEGARDEDIVKALWRLRNQLLESTLNIAREFDKQHTLKEVIGAQNGVLFKDEALSPVFCKPKLIPLKSISLMKLEQMQQDSINKLMQLAADEKNSKQSETTESEQKSADIWTADSSGDTN</sequence>
<dbReference type="SMART" id="SM00439">
    <property type="entry name" value="BAH"/>
    <property type="match status" value="2"/>
</dbReference>
<dbReference type="Gene3D" id="3.30.160.60">
    <property type="entry name" value="Classic Zinc Finger"/>
    <property type="match status" value="1"/>
</dbReference>
<dbReference type="GO" id="GO:0016586">
    <property type="term" value="C:RSC-type complex"/>
    <property type="evidence" value="ECO:0007669"/>
    <property type="project" value="InterPro"/>
</dbReference>
<keyword evidence="8" id="KW-0863">Zinc-finger</keyword>
<dbReference type="AlphaFoldDB" id="A0A0M3K592"/>
<evidence type="ECO:0000256" key="1">
    <source>
        <dbReference type="ARBA" id="ARBA00004123"/>
    </source>
</evidence>
<keyword evidence="4" id="KW-0805">Transcription regulation</keyword>
<evidence type="ECO:0000259" key="11">
    <source>
        <dbReference type="PROSITE" id="PS50118"/>
    </source>
</evidence>
<dbReference type="PROSITE" id="PS51038">
    <property type="entry name" value="BAH"/>
    <property type="match status" value="2"/>
</dbReference>
<dbReference type="PANTHER" id="PTHR16062:SF19">
    <property type="entry name" value="PROTEIN POLYBROMO-1"/>
    <property type="match status" value="1"/>
</dbReference>
<evidence type="ECO:0000256" key="7">
    <source>
        <dbReference type="ARBA" id="ARBA00023242"/>
    </source>
</evidence>
<evidence type="ECO:0000256" key="3">
    <source>
        <dbReference type="ARBA" id="ARBA00022853"/>
    </source>
</evidence>
<feature type="region of interest" description="Disordered" evidence="10">
    <location>
        <begin position="1040"/>
        <end position="1072"/>
    </location>
</feature>
<evidence type="ECO:0000313" key="15">
    <source>
        <dbReference type="Proteomes" id="UP000267096"/>
    </source>
</evidence>
<dbReference type="PANTHER" id="PTHR16062">
    <property type="entry name" value="SWI/SNF-RELATED"/>
    <property type="match status" value="1"/>
</dbReference>
<dbReference type="InterPro" id="IPR036427">
    <property type="entry name" value="Bromodomain-like_sf"/>
</dbReference>
<evidence type="ECO:0000256" key="2">
    <source>
        <dbReference type="ARBA" id="ARBA00022737"/>
    </source>
</evidence>
<dbReference type="Pfam" id="PF14777">
    <property type="entry name" value="BBIP10"/>
    <property type="match status" value="1"/>
</dbReference>
<keyword evidence="9" id="KW-0238">DNA-binding</keyword>
<dbReference type="Pfam" id="PF00505">
    <property type="entry name" value="HMG_box"/>
    <property type="match status" value="1"/>
</dbReference>
<dbReference type="SUPFAM" id="SSF57667">
    <property type="entry name" value="beta-beta-alpha zinc fingers"/>
    <property type="match status" value="1"/>
</dbReference>
<evidence type="ECO:0000256" key="5">
    <source>
        <dbReference type="ARBA" id="ARBA00023117"/>
    </source>
</evidence>
<evidence type="ECO:0000313" key="16">
    <source>
        <dbReference type="WBParaSite" id="ASIM_0001613301-mRNA-1"/>
    </source>
</evidence>
<dbReference type="InterPro" id="IPR028233">
    <property type="entry name" value="BBIP10"/>
</dbReference>
<dbReference type="GO" id="GO:0006368">
    <property type="term" value="P:transcription elongation by RNA polymerase II"/>
    <property type="evidence" value="ECO:0007669"/>
    <property type="project" value="TreeGrafter"/>
</dbReference>
<dbReference type="GO" id="GO:0006338">
    <property type="term" value="P:chromatin remodeling"/>
    <property type="evidence" value="ECO:0007669"/>
    <property type="project" value="InterPro"/>
</dbReference>
<proteinExistence type="predicted"/>
<dbReference type="Gene3D" id="1.10.30.10">
    <property type="entry name" value="High mobility group box domain"/>
    <property type="match status" value="1"/>
</dbReference>
<dbReference type="SUPFAM" id="SSF47370">
    <property type="entry name" value="Bromodomain"/>
    <property type="match status" value="1"/>
</dbReference>
<feature type="region of interest" description="Disordered" evidence="10">
    <location>
        <begin position="682"/>
        <end position="735"/>
    </location>
</feature>
<dbReference type="GO" id="GO:0060271">
    <property type="term" value="P:cilium assembly"/>
    <property type="evidence" value="ECO:0007669"/>
    <property type="project" value="InterPro"/>
</dbReference>
<name>A0A0M3K592_ANISI</name>
<dbReference type="Proteomes" id="UP000267096">
    <property type="component" value="Unassembled WGS sequence"/>
</dbReference>
<dbReference type="GO" id="GO:0003682">
    <property type="term" value="F:chromatin binding"/>
    <property type="evidence" value="ECO:0007669"/>
    <property type="project" value="InterPro"/>
</dbReference>
<dbReference type="InterPro" id="IPR037382">
    <property type="entry name" value="Rsc/polybromo"/>
</dbReference>